<dbReference type="InterPro" id="IPR005218">
    <property type="entry name" value="Diacylglycerol/lipid_kinase"/>
</dbReference>
<evidence type="ECO:0000256" key="4">
    <source>
        <dbReference type="ARBA" id="ARBA00022840"/>
    </source>
</evidence>
<dbReference type="InterPro" id="IPR050187">
    <property type="entry name" value="Lipid_Phosphate_FormReg"/>
</dbReference>
<dbReference type="Proteomes" id="UP000886381">
    <property type="component" value="Unassembled WGS sequence"/>
</dbReference>
<organism evidence="6">
    <name type="scientific">candidate division WOR-3 bacterium</name>
    <dbReference type="NCBI Taxonomy" id="2052148"/>
    <lineage>
        <taxon>Bacteria</taxon>
        <taxon>Bacteria division WOR-3</taxon>
    </lineage>
</organism>
<dbReference type="InterPro" id="IPR016064">
    <property type="entry name" value="NAD/diacylglycerol_kinase_sf"/>
</dbReference>
<dbReference type="GO" id="GO:0005524">
    <property type="term" value="F:ATP binding"/>
    <property type="evidence" value="ECO:0007669"/>
    <property type="project" value="UniProtKB-KW"/>
</dbReference>
<dbReference type="GO" id="GO:0016301">
    <property type="term" value="F:kinase activity"/>
    <property type="evidence" value="ECO:0007669"/>
    <property type="project" value="UniProtKB-KW"/>
</dbReference>
<dbReference type="EMBL" id="DRDR01000154">
    <property type="protein sequence ID" value="HDL60514.1"/>
    <property type="molecule type" value="Genomic_DNA"/>
</dbReference>
<dbReference type="PROSITE" id="PS50146">
    <property type="entry name" value="DAGK"/>
    <property type="match status" value="1"/>
</dbReference>
<dbReference type="Gene3D" id="3.40.50.10330">
    <property type="entry name" value="Probable inorganic polyphosphate/atp-NAD kinase, domain 1"/>
    <property type="match status" value="1"/>
</dbReference>
<evidence type="ECO:0000259" key="5">
    <source>
        <dbReference type="PROSITE" id="PS50146"/>
    </source>
</evidence>
<evidence type="ECO:0000313" key="6">
    <source>
        <dbReference type="EMBL" id="HDL60514.1"/>
    </source>
</evidence>
<dbReference type="InterPro" id="IPR045540">
    <property type="entry name" value="YegS/DAGK_C"/>
</dbReference>
<proteinExistence type="predicted"/>
<sequence>MVSLILNPKAGRGKAEKHLPEVLKILDVNNIKYDLYRTEYRGHATEIARKIVNQNPEKLLVLGGDGTINEVIQALAGTEISLLPLPLGTGNDFVKYVYPRKKFDTVLREKINSDKSIKIDLILLETTGIKRYFINGMGIGFDSEVLKNMKKIKLLKGDFLYTAATILTFFKFKGLKLKVTLNRIKKTLEKHFLLFNVGNGQYLGGGFRLFPLAKLTDHLMDISMVTPVGVLEFFGSLLKAFKGTHIYRKEVSYLKDSEISVESENPLVLQVDGELIEGVKWLKLRVVPSCLKVSI</sequence>
<evidence type="ECO:0000256" key="3">
    <source>
        <dbReference type="ARBA" id="ARBA00022777"/>
    </source>
</evidence>
<comment type="caution">
    <text evidence="6">The sequence shown here is derived from an EMBL/GenBank/DDBJ whole genome shotgun (WGS) entry which is preliminary data.</text>
</comment>
<evidence type="ECO:0000256" key="2">
    <source>
        <dbReference type="ARBA" id="ARBA00022741"/>
    </source>
</evidence>
<dbReference type="GO" id="GO:0008654">
    <property type="term" value="P:phospholipid biosynthetic process"/>
    <property type="evidence" value="ECO:0007669"/>
    <property type="project" value="InterPro"/>
</dbReference>
<dbReference type="Pfam" id="PF19279">
    <property type="entry name" value="YegS_C"/>
    <property type="match status" value="1"/>
</dbReference>
<protein>
    <submittedName>
        <fullName evidence="6">Diacylglycerol kinase family lipid kinase</fullName>
    </submittedName>
</protein>
<dbReference type="SUPFAM" id="SSF111331">
    <property type="entry name" value="NAD kinase/diacylglycerol kinase-like"/>
    <property type="match status" value="1"/>
</dbReference>
<dbReference type="Pfam" id="PF00781">
    <property type="entry name" value="DAGK_cat"/>
    <property type="match status" value="1"/>
</dbReference>
<keyword evidence="4" id="KW-0067">ATP-binding</keyword>
<reference evidence="6" key="1">
    <citation type="journal article" date="2020" name="mSystems">
        <title>Genome- and Community-Level Interaction Insights into Carbon Utilization and Element Cycling Functions of Hydrothermarchaeota in Hydrothermal Sediment.</title>
        <authorList>
            <person name="Zhou Z."/>
            <person name="Liu Y."/>
            <person name="Xu W."/>
            <person name="Pan J."/>
            <person name="Luo Z.H."/>
            <person name="Li M."/>
        </authorList>
    </citation>
    <scope>NUCLEOTIDE SEQUENCE [LARGE SCALE GENOMIC DNA]</scope>
    <source>
        <strain evidence="6">HyVt-28</strain>
    </source>
</reference>
<dbReference type="PANTHER" id="PTHR12358:SF54">
    <property type="entry name" value="SPHINGOSINE KINASE RELATED PROTEIN"/>
    <property type="match status" value="1"/>
</dbReference>
<gene>
    <name evidence="6" type="ORF">ENH14_03555</name>
</gene>
<dbReference type="InterPro" id="IPR001206">
    <property type="entry name" value="Diacylglycerol_kinase_cat_dom"/>
</dbReference>
<dbReference type="SMART" id="SM00046">
    <property type="entry name" value="DAGKc"/>
    <property type="match status" value="1"/>
</dbReference>
<accession>A0A7V0LV20</accession>
<keyword evidence="2" id="KW-0547">Nucleotide-binding</keyword>
<dbReference type="PANTHER" id="PTHR12358">
    <property type="entry name" value="SPHINGOSINE KINASE"/>
    <property type="match status" value="1"/>
</dbReference>
<dbReference type="Gene3D" id="2.60.200.40">
    <property type="match status" value="1"/>
</dbReference>
<dbReference type="InterPro" id="IPR017438">
    <property type="entry name" value="ATP-NAD_kinase_N"/>
</dbReference>
<keyword evidence="3 6" id="KW-0418">Kinase</keyword>
<feature type="domain" description="DAGKc" evidence="5">
    <location>
        <begin position="1"/>
        <end position="128"/>
    </location>
</feature>
<keyword evidence="1" id="KW-0808">Transferase</keyword>
<dbReference type="AlphaFoldDB" id="A0A7V0LV20"/>
<dbReference type="NCBIfam" id="TIGR00147">
    <property type="entry name" value="YegS/Rv2252/BmrU family lipid kinase"/>
    <property type="match status" value="1"/>
</dbReference>
<evidence type="ECO:0000256" key="1">
    <source>
        <dbReference type="ARBA" id="ARBA00022679"/>
    </source>
</evidence>
<name>A0A7V0LV20_UNCW3</name>